<gene>
    <name evidence="2" type="ORF">NU887_10905</name>
</gene>
<organism evidence="2 3">
    <name type="scientific">Aquiflexum gelatinilyticum</name>
    <dbReference type="NCBI Taxonomy" id="2961943"/>
    <lineage>
        <taxon>Bacteria</taxon>
        <taxon>Pseudomonadati</taxon>
        <taxon>Bacteroidota</taxon>
        <taxon>Cytophagia</taxon>
        <taxon>Cytophagales</taxon>
        <taxon>Cyclobacteriaceae</taxon>
        <taxon>Aquiflexum</taxon>
    </lineage>
</organism>
<evidence type="ECO:0000313" key="3">
    <source>
        <dbReference type="Proteomes" id="UP001142175"/>
    </source>
</evidence>
<reference evidence="2" key="1">
    <citation type="submission" date="2022-08" db="EMBL/GenBank/DDBJ databases">
        <authorList>
            <person name="Zhang D."/>
        </authorList>
    </citation>
    <scope>NUCLEOTIDE SEQUENCE</scope>
    <source>
        <strain evidence="2">XJ19-11</strain>
    </source>
</reference>
<feature type="signal peptide" evidence="1">
    <location>
        <begin position="1"/>
        <end position="27"/>
    </location>
</feature>
<dbReference type="Gene3D" id="2.60.40.10">
    <property type="entry name" value="Immunoglobulins"/>
    <property type="match status" value="1"/>
</dbReference>
<keyword evidence="1" id="KW-0732">Signal</keyword>
<dbReference type="EMBL" id="JANSUY010000007">
    <property type="protein sequence ID" value="MCR9015546.1"/>
    <property type="molecule type" value="Genomic_DNA"/>
</dbReference>
<dbReference type="Proteomes" id="UP001142175">
    <property type="component" value="Unassembled WGS sequence"/>
</dbReference>
<protein>
    <recommendedName>
        <fullName evidence="4">IPT/TIG domain-containing protein</fullName>
    </recommendedName>
</protein>
<dbReference type="RefSeq" id="WP_258423400.1">
    <property type="nucleotide sequence ID" value="NZ_JANSUY010000007.1"/>
</dbReference>
<comment type="caution">
    <text evidence="2">The sequence shown here is derived from an EMBL/GenBank/DDBJ whole genome shotgun (WGS) entry which is preliminary data.</text>
</comment>
<dbReference type="AlphaFoldDB" id="A0A9X2T157"/>
<accession>A0A9X2T157</accession>
<proteinExistence type="predicted"/>
<dbReference type="PROSITE" id="PS51257">
    <property type="entry name" value="PROKAR_LIPOPROTEIN"/>
    <property type="match status" value="1"/>
</dbReference>
<sequence length="380" mass="40665">MRKIIFPYFKKILLRLLLFVLMLGSLACSEEEGPNNVNNPNPQPTTKLEITETSPEFVFWGEEITIKGTGFSTKTEDNFVWLKGESQSFGNCALTNRTDSLGWRKATVISATTTSLTVRIPYVPASQNANNKPCGVYNPNLSITVAGKTVVSPQVKLLGKPFINEVCISNSGFKGSGIIPGKQSNNVISIGGLGMFGSASGMDAKMKLAIGSENIPLIKTDPPIATCSNGYSFTIPITMASGECTPDPIRTGRFSKMMDFVASIEGTSIQSEKFSYPVGSFPDQSIESLATQRASKSAAGNPEIKIKGKGLNWYKEARFISTNSAGCPMATIAPVSNVAGTELTVLIPLAQMNANCTYQLSLINTCNLSTGQIGQVIIDP</sequence>
<keyword evidence="3" id="KW-1185">Reference proteome</keyword>
<dbReference type="InterPro" id="IPR013783">
    <property type="entry name" value="Ig-like_fold"/>
</dbReference>
<evidence type="ECO:0008006" key="4">
    <source>
        <dbReference type="Google" id="ProtNLM"/>
    </source>
</evidence>
<evidence type="ECO:0000313" key="2">
    <source>
        <dbReference type="EMBL" id="MCR9015546.1"/>
    </source>
</evidence>
<feature type="chain" id="PRO_5040721716" description="IPT/TIG domain-containing protein" evidence="1">
    <location>
        <begin position="28"/>
        <end position="380"/>
    </location>
</feature>
<name>A0A9X2T157_9BACT</name>
<evidence type="ECO:0000256" key="1">
    <source>
        <dbReference type="SAM" id="SignalP"/>
    </source>
</evidence>